<dbReference type="GO" id="GO:0005737">
    <property type="term" value="C:cytoplasm"/>
    <property type="evidence" value="ECO:0007669"/>
    <property type="project" value="UniProtKB-SubCell"/>
</dbReference>
<dbReference type="EMBL" id="CAIX01000068">
    <property type="protein sequence ID" value="CCI44311.1"/>
    <property type="molecule type" value="Genomic_DNA"/>
</dbReference>
<comment type="caution">
    <text evidence="5">The sequence shown here is derived from an EMBL/GenBank/DDBJ whole genome shotgun (WGS) entry which is preliminary data.</text>
</comment>
<dbReference type="PANTHER" id="PTHR12474">
    <property type="entry name" value="P53 REGULATED PA26 NUCLEAR PROTEIN SESTRIN"/>
    <property type="match status" value="1"/>
</dbReference>
<dbReference type="GO" id="GO:0016239">
    <property type="term" value="P:positive regulation of macroautophagy"/>
    <property type="evidence" value="ECO:0007669"/>
    <property type="project" value="TreeGrafter"/>
</dbReference>
<dbReference type="InterPro" id="IPR029032">
    <property type="entry name" value="AhpD-like"/>
</dbReference>
<feature type="compositionally biased region" description="Low complexity" evidence="4">
    <location>
        <begin position="339"/>
        <end position="348"/>
    </location>
</feature>
<organism evidence="5 6">
    <name type="scientific">Albugo candida</name>
    <dbReference type="NCBI Taxonomy" id="65357"/>
    <lineage>
        <taxon>Eukaryota</taxon>
        <taxon>Sar</taxon>
        <taxon>Stramenopiles</taxon>
        <taxon>Oomycota</taxon>
        <taxon>Peronosporomycetes</taxon>
        <taxon>Albuginales</taxon>
        <taxon>Albuginaceae</taxon>
        <taxon>Albugo</taxon>
    </lineage>
</organism>
<keyword evidence="6" id="KW-1185">Reference proteome</keyword>
<evidence type="ECO:0000256" key="4">
    <source>
        <dbReference type="SAM" id="MobiDB-lite"/>
    </source>
</evidence>
<dbReference type="PANTHER" id="PTHR12474:SF0">
    <property type="entry name" value="SESTRIN HOMOLOG"/>
    <property type="match status" value="1"/>
</dbReference>
<name>A0A024GCQ7_9STRA</name>
<dbReference type="STRING" id="65357.A0A024GCQ7"/>
<dbReference type="GO" id="GO:1990253">
    <property type="term" value="P:cellular response to leucine starvation"/>
    <property type="evidence" value="ECO:0007669"/>
    <property type="project" value="TreeGrafter"/>
</dbReference>
<evidence type="ECO:0000256" key="2">
    <source>
        <dbReference type="ARBA" id="ARBA00008350"/>
    </source>
</evidence>
<keyword evidence="3" id="KW-0963">Cytoplasm</keyword>
<evidence type="ECO:0008006" key="7">
    <source>
        <dbReference type="Google" id="ProtNLM"/>
    </source>
</evidence>
<dbReference type="GO" id="GO:0016684">
    <property type="term" value="F:oxidoreductase activity, acting on peroxide as acceptor"/>
    <property type="evidence" value="ECO:0007669"/>
    <property type="project" value="TreeGrafter"/>
</dbReference>
<dbReference type="GO" id="GO:0005634">
    <property type="term" value="C:nucleus"/>
    <property type="evidence" value="ECO:0007669"/>
    <property type="project" value="InterPro"/>
</dbReference>
<dbReference type="Proteomes" id="UP000053237">
    <property type="component" value="Unassembled WGS sequence"/>
</dbReference>
<protein>
    <recommendedName>
        <fullName evidence="7">Sestrin</fullName>
    </recommendedName>
</protein>
<dbReference type="OrthoDB" id="337464at2759"/>
<dbReference type="GO" id="GO:0071233">
    <property type="term" value="P:cellular response to L-leucine"/>
    <property type="evidence" value="ECO:0007669"/>
    <property type="project" value="TreeGrafter"/>
</dbReference>
<comment type="subcellular location">
    <subcellularLocation>
        <location evidence="1">Cytoplasm</location>
    </subcellularLocation>
</comment>
<evidence type="ECO:0000256" key="3">
    <source>
        <dbReference type="ARBA" id="ARBA00022490"/>
    </source>
</evidence>
<dbReference type="SUPFAM" id="SSF69118">
    <property type="entry name" value="AhpD-like"/>
    <property type="match status" value="1"/>
</dbReference>
<evidence type="ECO:0000313" key="5">
    <source>
        <dbReference type="EMBL" id="CCI44311.1"/>
    </source>
</evidence>
<dbReference type="Pfam" id="PF04636">
    <property type="entry name" value="PA26"/>
    <property type="match status" value="1"/>
</dbReference>
<proteinExistence type="inferred from homology"/>
<comment type="similarity">
    <text evidence="2">Belongs to the sestrin family.</text>
</comment>
<dbReference type="GO" id="GO:1901031">
    <property type="term" value="P:regulation of response to reactive oxygen species"/>
    <property type="evidence" value="ECO:0007669"/>
    <property type="project" value="InterPro"/>
</dbReference>
<gene>
    <name evidence="5" type="ORF">BN9_051200</name>
</gene>
<dbReference type="GO" id="GO:0070728">
    <property type="term" value="F:L-leucine binding"/>
    <property type="evidence" value="ECO:0007669"/>
    <property type="project" value="TreeGrafter"/>
</dbReference>
<accession>A0A024GCQ7</accession>
<sequence>MAANVYKKCYSQTQYVDLESDSVAIRARVVGLKEHAFFQRLLVADTNLQSKMTLELVSEVQEFIEQNQLEFLLDYYPSMMRLAREAPFPTIQEAFVSIVSTIQARWPEQFQNLHATPRISYFINNQDLDAWKSSEDQQLIKIFQTVFLRTGRIDHFNQLLASHREYLKSFHSCLDSTMIRDGTLPLQWRCYIALMASAESRCNYFAEIQEFQFIVNRGDPEWIRGIDFIPEKLFQFHELGSLLAHRPWLIEPHHIADLLSSEREDSWSVSELVHAIIVFSIYNSMCCVALGVGCAEEEDLAVFIEYNEVLENDSDPAYPVQRVQSSDQKDLRGTERRSNSTSSSLDSSELDIAAMERDDLLLLRRLENGMHELDSACKEEENYDAVVDDVLDDNFGIIDENGELDWTSNMKRRRCDTLWRFCGSVVCQYTDFDVRSQAYDVLHTEDFSWDEHCFSLVRRYFPGEAGQILEDMFNITRKLTYDYIGGDPIRNIDTCPYRMAIWYYVHRIFGICHDDYNYRQINYYLNRPTKFFIKKVACTPWKVSKRDFEHFDRTLDSSEKMHVTLIVAEARKQANLLYGLRAVMQHMR</sequence>
<evidence type="ECO:0000313" key="6">
    <source>
        <dbReference type="Proteomes" id="UP000053237"/>
    </source>
</evidence>
<dbReference type="InterPro" id="IPR006730">
    <property type="entry name" value="Sestrin"/>
</dbReference>
<feature type="compositionally biased region" description="Basic and acidic residues" evidence="4">
    <location>
        <begin position="327"/>
        <end position="338"/>
    </location>
</feature>
<dbReference type="GO" id="GO:1904262">
    <property type="term" value="P:negative regulation of TORC1 signaling"/>
    <property type="evidence" value="ECO:0007669"/>
    <property type="project" value="TreeGrafter"/>
</dbReference>
<dbReference type="AlphaFoldDB" id="A0A024GCQ7"/>
<dbReference type="InParanoid" id="A0A024GCQ7"/>
<feature type="region of interest" description="Disordered" evidence="4">
    <location>
        <begin position="317"/>
        <end position="348"/>
    </location>
</feature>
<evidence type="ECO:0000256" key="1">
    <source>
        <dbReference type="ARBA" id="ARBA00004496"/>
    </source>
</evidence>
<reference evidence="5 6" key="1">
    <citation type="submission" date="2012-05" db="EMBL/GenBank/DDBJ databases">
        <title>Recombination and specialization in a pathogen metapopulation.</title>
        <authorList>
            <person name="Gardiner A."/>
            <person name="Kemen E."/>
            <person name="Schultz-Larsen T."/>
            <person name="MacLean D."/>
            <person name="Van Oosterhout C."/>
            <person name="Jones J.D.G."/>
        </authorList>
    </citation>
    <scope>NUCLEOTIDE SEQUENCE [LARGE SCALE GENOMIC DNA]</scope>
    <source>
        <strain evidence="5 6">Ac Nc2</strain>
    </source>
</reference>